<evidence type="ECO:0000313" key="10">
    <source>
        <dbReference type="Proteomes" id="UP000546464"/>
    </source>
</evidence>
<protein>
    <submittedName>
        <fullName evidence="9">Carbohydrate ABC transporter permease</fullName>
    </submittedName>
</protein>
<evidence type="ECO:0000256" key="7">
    <source>
        <dbReference type="RuleBase" id="RU363032"/>
    </source>
</evidence>
<keyword evidence="6 7" id="KW-0472">Membrane</keyword>
<keyword evidence="3" id="KW-1003">Cell membrane</keyword>
<dbReference type="Gene3D" id="1.10.3720.10">
    <property type="entry name" value="MetI-like"/>
    <property type="match status" value="1"/>
</dbReference>
<feature type="transmembrane region" description="Helical" evidence="7">
    <location>
        <begin position="7"/>
        <end position="26"/>
    </location>
</feature>
<dbReference type="SUPFAM" id="SSF161098">
    <property type="entry name" value="MetI-like"/>
    <property type="match status" value="1"/>
</dbReference>
<feature type="transmembrane region" description="Helical" evidence="7">
    <location>
        <begin position="79"/>
        <end position="105"/>
    </location>
</feature>
<evidence type="ECO:0000256" key="5">
    <source>
        <dbReference type="ARBA" id="ARBA00022989"/>
    </source>
</evidence>
<keyword evidence="10" id="KW-1185">Reference proteome</keyword>
<evidence type="ECO:0000256" key="1">
    <source>
        <dbReference type="ARBA" id="ARBA00004651"/>
    </source>
</evidence>
<feature type="transmembrane region" description="Helical" evidence="7">
    <location>
        <begin position="148"/>
        <end position="169"/>
    </location>
</feature>
<dbReference type="PANTHER" id="PTHR43744">
    <property type="entry name" value="ABC TRANSPORTER PERMEASE PROTEIN MG189-RELATED-RELATED"/>
    <property type="match status" value="1"/>
</dbReference>
<feature type="transmembrane region" description="Helical" evidence="7">
    <location>
        <begin position="117"/>
        <end position="142"/>
    </location>
</feature>
<dbReference type="PANTHER" id="PTHR43744:SF12">
    <property type="entry name" value="ABC TRANSPORTER PERMEASE PROTEIN MG189-RELATED"/>
    <property type="match status" value="1"/>
</dbReference>
<evidence type="ECO:0000259" key="8">
    <source>
        <dbReference type="PROSITE" id="PS50928"/>
    </source>
</evidence>
<dbReference type="PROSITE" id="PS50928">
    <property type="entry name" value="ABC_TM1"/>
    <property type="match status" value="1"/>
</dbReference>
<evidence type="ECO:0000313" key="9">
    <source>
        <dbReference type="EMBL" id="MBC2593475.1"/>
    </source>
</evidence>
<dbReference type="Pfam" id="PF00528">
    <property type="entry name" value="BPD_transp_1"/>
    <property type="match status" value="1"/>
</dbReference>
<reference evidence="9 10" key="1">
    <citation type="submission" date="2020-07" db="EMBL/GenBank/DDBJ databases">
        <authorList>
            <person name="Feng X."/>
        </authorList>
    </citation>
    <scope>NUCLEOTIDE SEQUENCE [LARGE SCALE GENOMIC DNA]</scope>
    <source>
        <strain evidence="9 10">JCM31066</strain>
    </source>
</reference>
<feature type="transmembrane region" description="Helical" evidence="7">
    <location>
        <begin position="190"/>
        <end position="212"/>
    </location>
</feature>
<accession>A0A842HAT5</accession>
<dbReference type="EMBL" id="JACHVB010000013">
    <property type="protein sequence ID" value="MBC2593475.1"/>
    <property type="molecule type" value="Genomic_DNA"/>
</dbReference>
<organism evidence="9 10">
    <name type="scientific">Ruficoccus amylovorans</name>
    <dbReference type="NCBI Taxonomy" id="1804625"/>
    <lineage>
        <taxon>Bacteria</taxon>
        <taxon>Pseudomonadati</taxon>
        <taxon>Verrucomicrobiota</taxon>
        <taxon>Opitutia</taxon>
        <taxon>Puniceicoccales</taxon>
        <taxon>Cerasicoccaceae</taxon>
        <taxon>Ruficoccus</taxon>
    </lineage>
</organism>
<dbReference type="Proteomes" id="UP000546464">
    <property type="component" value="Unassembled WGS sequence"/>
</dbReference>
<evidence type="ECO:0000256" key="4">
    <source>
        <dbReference type="ARBA" id="ARBA00022692"/>
    </source>
</evidence>
<gene>
    <name evidence="9" type="ORF">H5P28_04295</name>
</gene>
<name>A0A842HAT5_9BACT</name>
<sequence length="284" mass="31321">MGTWLAWIVLAGLAVTMLYPLLWMLGTSVKTTDPSLIAIEGPSSSVFPAEPGVVKNLFPRVWHWENYLEVFRQVPFARYFFNSLFVSLAVTIGQVVTSSMAAYAFSRLQFRGRDVLFFFYLATLMVPATVTLIPTFILLSGIGLIDTYFALIVPSIFTAYGTFMLRQFFLGLPTELEEAAILDGCGPVRIYFKIVLPLSGPALAALGIFSFLGTWQNLLGPLVKINRDALKPLSLGLLDFMDSYSANWPLLMAASLLSILPVVFIFLFGQKFFVAGVRLGGVKG</sequence>
<dbReference type="InterPro" id="IPR000515">
    <property type="entry name" value="MetI-like"/>
</dbReference>
<comment type="similarity">
    <text evidence="7">Belongs to the binding-protein-dependent transport system permease family.</text>
</comment>
<evidence type="ECO:0000256" key="2">
    <source>
        <dbReference type="ARBA" id="ARBA00022448"/>
    </source>
</evidence>
<dbReference type="CDD" id="cd06261">
    <property type="entry name" value="TM_PBP2"/>
    <property type="match status" value="1"/>
</dbReference>
<evidence type="ECO:0000256" key="3">
    <source>
        <dbReference type="ARBA" id="ARBA00022475"/>
    </source>
</evidence>
<dbReference type="GO" id="GO:0055085">
    <property type="term" value="P:transmembrane transport"/>
    <property type="evidence" value="ECO:0007669"/>
    <property type="project" value="InterPro"/>
</dbReference>
<keyword evidence="5 7" id="KW-1133">Transmembrane helix</keyword>
<feature type="transmembrane region" description="Helical" evidence="7">
    <location>
        <begin position="248"/>
        <end position="268"/>
    </location>
</feature>
<comment type="subcellular location">
    <subcellularLocation>
        <location evidence="1 7">Cell membrane</location>
        <topology evidence="1 7">Multi-pass membrane protein</topology>
    </subcellularLocation>
</comment>
<keyword evidence="2 7" id="KW-0813">Transport</keyword>
<dbReference type="AlphaFoldDB" id="A0A842HAT5"/>
<feature type="domain" description="ABC transmembrane type-1" evidence="8">
    <location>
        <begin position="80"/>
        <end position="269"/>
    </location>
</feature>
<dbReference type="InterPro" id="IPR035906">
    <property type="entry name" value="MetI-like_sf"/>
</dbReference>
<keyword evidence="4 7" id="KW-0812">Transmembrane</keyword>
<proteinExistence type="inferred from homology"/>
<comment type="caution">
    <text evidence="9">The sequence shown here is derived from an EMBL/GenBank/DDBJ whole genome shotgun (WGS) entry which is preliminary data.</text>
</comment>
<dbReference type="GO" id="GO:0005886">
    <property type="term" value="C:plasma membrane"/>
    <property type="evidence" value="ECO:0007669"/>
    <property type="project" value="UniProtKB-SubCell"/>
</dbReference>
<evidence type="ECO:0000256" key="6">
    <source>
        <dbReference type="ARBA" id="ARBA00023136"/>
    </source>
</evidence>